<keyword evidence="4 10" id="KW-0378">Hydrolase</keyword>
<keyword evidence="6 9" id="KW-0482">Metalloprotease</keyword>
<reference evidence="11" key="1">
    <citation type="submission" date="2020-09" db="EMBL/GenBank/DDBJ databases">
        <authorList>
            <person name="Kikuchi T."/>
        </authorList>
    </citation>
    <scope>NUCLEOTIDE SEQUENCE</scope>
    <source>
        <strain evidence="11">SH1</strain>
    </source>
</reference>
<evidence type="ECO:0000256" key="8">
    <source>
        <dbReference type="PIRSR" id="PIRSR601577-1"/>
    </source>
</evidence>
<keyword evidence="2 10" id="KW-0645">Protease</keyword>
<dbReference type="FunFam" id="3.90.132.10:FF:000001">
    <property type="entry name" value="leishmanolysin-like peptidase isoform X2"/>
    <property type="match status" value="1"/>
</dbReference>
<dbReference type="GO" id="GO:0007155">
    <property type="term" value="P:cell adhesion"/>
    <property type="evidence" value="ECO:0007669"/>
    <property type="project" value="InterPro"/>
</dbReference>
<dbReference type="Proteomes" id="UP000614601">
    <property type="component" value="Unassembled WGS sequence"/>
</dbReference>
<feature type="signal peptide" evidence="10">
    <location>
        <begin position="1"/>
        <end position="16"/>
    </location>
</feature>
<comment type="caution">
    <text evidence="11">The sequence shown here is derived from an EMBL/GenBank/DDBJ whole genome shotgun (WGS) entry which is preliminary data.</text>
</comment>
<dbReference type="Gene3D" id="3.90.132.10">
    <property type="entry name" value="Leishmanolysin , domain 2"/>
    <property type="match status" value="1"/>
</dbReference>
<keyword evidence="5 9" id="KW-0862">Zinc</keyword>
<evidence type="ECO:0000256" key="1">
    <source>
        <dbReference type="ARBA" id="ARBA00005860"/>
    </source>
</evidence>
<accession>A0A811KKP0</accession>
<dbReference type="OrthoDB" id="527990at2759"/>
<dbReference type="EC" id="3.4.24.-" evidence="10"/>
<feature type="chain" id="PRO_5035952870" description="Leishmanolysin-like peptidase" evidence="10">
    <location>
        <begin position="17"/>
        <end position="621"/>
    </location>
</feature>
<dbReference type="EMBL" id="CAJFCW020000003">
    <property type="protein sequence ID" value="CAG9104510.1"/>
    <property type="molecule type" value="Genomic_DNA"/>
</dbReference>
<sequence length="621" mass="70318">MRCGWVLLSLATVISAHQCSYKPPGQGDVIVSRREARAIRRPRSVPDKFHIHTVFDHSVTEDLSQNLSSHVKNFLIPHAIEYWTRNLRLKGGGINGITLERGCIARSEYPWGNRRVCSLGCLPETKCGEAVIPEQHLYPCLSRKLLINTSPAKHVMTNFILYITALNSTRCNDMATVSYAVHCQQDATKRPIAGNVNICPASLSTRPHDQELLISTIKHEIAHALVFSDALFKDFPKNPIKTIKRDWPMKNGHVVQRRHHVIASPKVAEEVQRHFNCSDLIGAELEDQGGYGTSMVHWEKRIFENEAMTGTHTQNPVYSRITLALFEDSGWYEVSYESSEPFMYGRNLGCDFVQLTCGEWIRTRREQGFSIMPFCQDPKHDGTKSLAVTSCTSERNALSFCNLVPYEDELVSYYQYFDHLKGIPDERVPLYGGSVELADFCPFFQAFTWRDPAATQPLFRDSRCSLDINTPSVANNPIMEVYGNASKCFDLLITWTERKCGRVKTFSQNLAGCYKYKCEEGRLHVGVANSNAYYPCYHQGQHVHVNQIVNGWLRQGILLCPSCAEVCEPEEEAGFCVEDREPPHQFIGDEPLAEPCSACSFCERVLMIMSFIFVLTHIPVV</sequence>
<evidence type="ECO:0000256" key="3">
    <source>
        <dbReference type="ARBA" id="ARBA00022723"/>
    </source>
</evidence>
<feature type="active site" evidence="8">
    <location>
        <position position="220"/>
    </location>
</feature>
<dbReference type="SUPFAM" id="SSF55486">
    <property type="entry name" value="Metalloproteases ('zincins'), catalytic domain"/>
    <property type="match status" value="1"/>
</dbReference>
<evidence type="ECO:0000313" key="12">
    <source>
        <dbReference type="Proteomes" id="UP000614601"/>
    </source>
</evidence>
<evidence type="ECO:0000256" key="2">
    <source>
        <dbReference type="ARBA" id="ARBA00022670"/>
    </source>
</evidence>
<dbReference type="GO" id="GO:0004222">
    <property type="term" value="F:metalloendopeptidase activity"/>
    <property type="evidence" value="ECO:0007669"/>
    <property type="project" value="UniProtKB-UniRule"/>
</dbReference>
<keyword evidence="3 9" id="KW-0479">Metal-binding</keyword>
<dbReference type="GO" id="GO:0046872">
    <property type="term" value="F:metal ion binding"/>
    <property type="evidence" value="ECO:0007669"/>
    <property type="project" value="UniProtKB-KW"/>
</dbReference>
<organism evidence="11 12">
    <name type="scientific">Bursaphelenchus okinawaensis</name>
    <dbReference type="NCBI Taxonomy" id="465554"/>
    <lineage>
        <taxon>Eukaryota</taxon>
        <taxon>Metazoa</taxon>
        <taxon>Ecdysozoa</taxon>
        <taxon>Nematoda</taxon>
        <taxon>Chromadorea</taxon>
        <taxon>Rhabditida</taxon>
        <taxon>Tylenchina</taxon>
        <taxon>Tylenchomorpha</taxon>
        <taxon>Aphelenchoidea</taxon>
        <taxon>Aphelenchoididae</taxon>
        <taxon>Bursaphelenchus</taxon>
    </lineage>
</organism>
<dbReference type="EMBL" id="CAJFDH010000003">
    <property type="protein sequence ID" value="CAD5215654.1"/>
    <property type="molecule type" value="Genomic_DNA"/>
</dbReference>
<feature type="binding site" evidence="9">
    <location>
        <position position="219"/>
    </location>
    <ligand>
        <name>Zn(2+)</name>
        <dbReference type="ChEBI" id="CHEBI:29105"/>
        <note>catalytic</note>
    </ligand>
</feature>
<dbReference type="PANTHER" id="PTHR10942">
    <property type="entry name" value="LEISHMANOLYSIN-LIKE PEPTIDASE"/>
    <property type="match status" value="1"/>
</dbReference>
<evidence type="ECO:0000256" key="10">
    <source>
        <dbReference type="RuleBase" id="RU366077"/>
    </source>
</evidence>
<dbReference type="Proteomes" id="UP000783686">
    <property type="component" value="Unassembled WGS sequence"/>
</dbReference>
<feature type="binding site" evidence="9">
    <location>
        <position position="223"/>
    </location>
    <ligand>
        <name>Zn(2+)</name>
        <dbReference type="ChEBI" id="CHEBI:29105"/>
        <note>catalytic</note>
    </ligand>
</feature>
<keyword evidence="12" id="KW-1185">Reference proteome</keyword>
<dbReference type="Gene3D" id="2.30.34.10">
    <property type="entry name" value="Leishmanolysin domain 4"/>
    <property type="match status" value="1"/>
</dbReference>
<evidence type="ECO:0000313" key="11">
    <source>
        <dbReference type="EMBL" id="CAD5215654.1"/>
    </source>
</evidence>
<comment type="cofactor">
    <cofactor evidence="9 10">
        <name>Zn(2+)</name>
        <dbReference type="ChEBI" id="CHEBI:29105"/>
    </cofactor>
    <text evidence="9 10">Binds 1 zinc ion per subunit.</text>
</comment>
<name>A0A811KKP0_9BILA</name>
<dbReference type="GO" id="GO:0005737">
    <property type="term" value="C:cytoplasm"/>
    <property type="evidence" value="ECO:0007669"/>
    <property type="project" value="TreeGrafter"/>
</dbReference>
<evidence type="ECO:0000256" key="6">
    <source>
        <dbReference type="ARBA" id="ARBA00023049"/>
    </source>
</evidence>
<dbReference type="AlphaFoldDB" id="A0A811KKP0"/>
<protein>
    <recommendedName>
        <fullName evidence="7 10">Leishmanolysin-like peptidase</fullName>
        <ecNumber evidence="10">3.4.24.-</ecNumber>
    </recommendedName>
</protein>
<keyword evidence="10" id="KW-0732">Signal</keyword>
<dbReference type="GO" id="GO:0016020">
    <property type="term" value="C:membrane"/>
    <property type="evidence" value="ECO:0007669"/>
    <property type="project" value="InterPro"/>
</dbReference>
<proteinExistence type="inferred from homology"/>
<dbReference type="Gene3D" id="3.10.170.20">
    <property type="match status" value="1"/>
</dbReference>
<evidence type="ECO:0000256" key="4">
    <source>
        <dbReference type="ARBA" id="ARBA00022801"/>
    </source>
</evidence>
<dbReference type="PANTHER" id="PTHR10942:SF0">
    <property type="entry name" value="LEISHMANOLYSIN-LIKE PEPTIDASE"/>
    <property type="match status" value="1"/>
</dbReference>
<evidence type="ECO:0000256" key="9">
    <source>
        <dbReference type="PIRSR" id="PIRSR601577-2"/>
    </source>
</evidence>
<feature type="binding site" evidence="9">
    <location>
        <position position="297"/>
    </location>
    <ligand>
        <name>Zn(2+)</name>
        <dbReference type="ChEBI" id="CHEBI:29105"/>
        <note>catalytic</note>
    </ligand>
</feature>
<evidence type="ECO:0000256" key="7">
    <source>
        <dbReference type="ARBA" id="ARBA00039717"/>
    </source>
</evidence>
<dbReference type="Gene3D" id="2.10.55.10">
    <property type="entry name" value="Leishmanolysin domain 3"/>
    <property type="match status" value="1"/>
</dbReference>
<dbReference type="InterPro" id="IPR001577">
    <property type="entry name" value="Peptidase_M8"/>
</dbReference>
<dbReference type="Pfam" id="PF01457">
    <property type="entry name" value="Peptidase_M8"/>
    <property type="match status" value="1"/>
</dbReference>
<dbReference type="GO" id="GO:0006508">
    <property type="term" value="P:proteolysis"/>
    <property type="evidence" value="ECO:0007669"/>
    <property type="project" value="UniProtKB-KW"/>
</dbReference>
<comment type="similarity">
    <text evidence="1 10">Belongs to the peptidase M8 family.</text>
</comment>
<evidence type="ECO:0000256" key="5">
    <source>
        <dbReference type="ARBA" id="ARBA00022833"/>
    </source>
</evidence>
<gene>
    <name evidence="11" type="ORF">BOKJ2_LOCUS6201</name>
</gene>